<dbReference type="InterPro" id="IPR054289">
    <property type="entry name" value="DUF7025"/>
</dbReference>
<dbReference type="GO" id="GO:0016887">
    <property type="term" value="F:ATP hydrolysis activity"/>
    <property type="evidence" value="ECO:0007669"/>
    <property type="project" value="InterPro"/>
</dbReference>
<dbReference type="SUPFAM" id="SSF52540">
    <property type="entry name" value="P-loop containing nucleoside triphosphate hydrolases"/>
    <property type="match status" value="1"/>
</dbReference>
<dbReference type="InterPro" id="IPR003593">
    <property type="entry name" value="AAA+_ATPase"/>
</dbReference>
<evidence type="ECO:0000259" key="2">
    <source>
        <dbReference type="SMART" id="SM00382"/>
    </source>
</evidence>
<dbReference type="EMBL" id="MU001683">
    <property type="protein sequence ID" value="KAF2456390.1"/>
    <property type="molecule type" value="Genomic_DNA"/>
</dbReference>
<accession>A0A6A6NXC9</accession>
<dbReference type="Pfam" id="PF00004">
    <property type="entry name" value="AAA"/>
    <property type="match status" value="1"/>
</dbReference>
<feature type="region of interest" description="Disordered" evidence="1">
    <location>
        <begin position="358"/>
        <end position="377"/>
    </location>
</feature>
<evidence type="ECO:0000256" key="1">
    <source>
        <dbReference type="SAM" id="MobiDB-lite"/>
    </source>
</evidence>
<dbReference type="OrthoDB" id="10042665at2759"/>
<dbReference type="InterPro" id="IPR027417">
    <property type="entry name" value="P-loop_NTPase"/>
</dbReference>
<keyword evidence="3" id="KW-0378">Hydrolase</keyword>
<dbReference type="InterPro" id="IPR056599">
    <property type="entry name" value="AAA_lid_fung"/>
</dbReference>
<dbReference type="Pfam" id="PF22942">
    <property type="entry name" value="DUF7025"/>
    <property type="match status" value="1"/>
</dbReference>
<dbReference type="Gene3D" id="3.40.50.300">
    <property type="entry name" value="P-loop containing nucleotide triphosphate hydrolases"/>
    <property type="match status" value="1"/>
</dbReference>
<dbReference type="AlphaFoldDB" id="A0A6A6NXC9"/>
<keyword evidence="4" id="KW-1185">Reference proteome</keyword>
<reference evidence="3" key="1">
    <citation type="journal article" date="2020" name="Stud. Mycol.">
        <title>101 Dothideomycetes genomes: a test case for predicting lifestyles and emergence of pathogens.</title>
        <authorList>
            <person name="Haridas S."/>
            <person name="Albert R."/>
            <person name="Binder M."/>
            <person name="Bloem J."/>
            <person name="Labutti K."/>
            <person name="Salamov A."/>
            <person name="Andreopoulos B."/>
            <person name="Baker S."/>
            <person name="Barry K."/>
            <person name="Bills G."/>
            <person name="Bluhm B."/>
            <person name="Cannon C."/>
            <person name="Castanera R."/>
            <person name="Culley D."/>
            <person name="Daum C."/>
            <person name="Ezra D."/>
            <person name="Gonzalez J."/>
            <person name="Henrissat B."/>
            <person name="Kuo A."/>
            <person name="Liang C."/>
            <person name="Lipzen A."/>
            <person name="Lutzoni F."/>
            <person name="Magnuson J."/>
            <person name="Mondo S."/>
            <person name="Nolan M."/>
            <person name="Ohm R."/>
            <person name="Pangilinan J."/>
            <person name="Park H.-J."/>
            <person name="Ramirez L."/>
            <person name="Alfaro M."/>
            <person name="Sun H."/>
            <person name="Tritt A."/>
            <person name="Yoshinaga Y."/>
            <person name="Zwiers L.-H."/>
            <person name="Turgeon B."/>
            <person name="Goodwin S."/>
            <person name="Spatafora J."/>
            <person name="Crous P."/>
            <person name="Grigoriev I."/>
        </authorList>
    </citation>
    <scope>NUCLEOTIDE SEQUENCE</scope>
    <source>
        <strain evidence="3">ATCC 16933</strain>
    </source>
</reference>
<dbReference type="SMART" id="SM00382">
    <property type="entry name" value="AAA"/>
    <property type="match status" value="1"/>
</dbReference>
<gene>
    <name evidence="3" type="ORF">BDY21DRAFT_287536</name>
</gene>
<dbReference type="InterPro" id="IPR003959">
    <property type="entry name" value="ATPase_AAA_core"/>
</dbReference>
<feature type="domain" description="AAA+ ATPase" evidence="2">
    <location>
        <begin position="456"/>
        <end position="583"/>
    </location>
</feature>
<proteinExistence type="predicted"/>
<dbReference type="GO" id="GO:0005524">
    <property type="term" value="F:ATP binding"/>
    <property type="evidence" value="ECO:0007669"/>
    <property type="project" value="InterPro"/>
</dbReference>
<feature type="compositionally biased region" description="Basic and acidic residues" evidence="1">
    <location>
        <begin position="358"/>
        <end position="371"/>
    </location>
</feature>
<sequence>MSQLENSPSANPHYLVIHKVHCFQQDTNHKNHETTTFLDTPRLFEGDSKVSPLRGTQKFHNVDHYLEDHPEVNFLVERKYSCEEYHELKRTEFERLQIPTVDPETALQLRPYLFVLRKSVEPATPGNETLTVLSQDLRSAIDAMKAHFSANFVNWVDDMRFRLDAPYLPLHHIKSLFNDWAPQLLNKEELKQARLLFEYVQSSYGADYEEADELFSKGQVSKTHLYTLFLPGETVVTYEDGQPLAFSLQSCSRISGRHGITLRCYNWDFDGAFHRAQHSIEVYWPKSDPAIVPIDSLEAYPLRSDRTGLEQRLRVRGQTFWGLRKGKLVSYESDSRTFEMPVTIPRYMVDISMHRQLSDDSDIPEPRDDLGQHAMDNDTPPEDPFVLLLPAYVKGFGFHDKKWRNLLVEDICPVQWNKRAFRQIILAHHKKELIEALVSEHVAMVYPADVVEGKGNGLIILLHGGPGTGKTLTAESVAEIAEKPLYRVTCGNIGTEPETAEKYLESVLHIGSIWKAVVLLDESDVFLEERSQMDLKRNALVSVFLRVLEYYEGILILTSNRVGLFDEAFKSRVQLALHYPPLDENGRWKIWQNILFLLRNEPGSRSINYEELENRIDSLARHSLNGRQIRNAIKSARQLANHRKQTLDCSHLEQVISVLSEFERDIADAHGHSDNEWAKFQHFRSE</sequence>
<evidence type="ECO:0000313" key="3">
    <source>
        <dbReference type="EMBL" id="KAF2456390.1"/>
    </source>
</evidence>
<dbReference type="Pfam" id="PF23232">
    <property type="entry name" value="AAA_lid_13"/>
    <property type="match status" value="1"/>
</dbReference>
<protein>
    <submittedName>
        <fullName evidence="3">P-loop containing nucleoside triphosphate hydrolase protein</fullName>
    </submittedName>
</protein>
<evidence type="ECO:0000313" key="4">
    <source>
        <dbReference type="Proteomes" id="UP000799766"/>
    </source>
</evidence>
<dbReference type="PANTHER" id="PTHR46411:SF2">
    <property type="entry name" value="AAA+ ATPASE DOMAIN-CONTAINING PROTEIN"/>
    <property type="match status" value="1"/>
</dbReference>
<dbReference type="PANTHER" id="PTHR46411">
    <property type="entry name" value="FAMILY ATPASE, PUTATIVE-RELATED"/>
    <property type="match status" value="1"/>
</dbReference>
<dbReference type="Proteomes" id="UP000799766">
    <property type="component" value="Unassembled WGS sequence"/>
</dbReference>
<name>A0A6A6NXC9_9PEZI</name>
<organism evidence="3 4">
    <name type="scientific">Lineolata rhizophorae</name>
    <dbReference type="NCBI Taxonomy" id="578093"/>
    <lineage>
        <taxon>Eukaryota</taxon>
        <taxon>Fungi</taxon>
        <taxon>Dikarya</taxon>
        <taxon>Ascomycota</taxon>
        <taxon>Pezizomycotina</taxon>
        <taxon>Dothideomycetes</taxon>
        <taxon>Dothideomycetes incertae sedis</taxon>
        <taxon>Lineolatales</taxon>
        <taxon>Lineolataceae</taxon>
        <taxon>Lineolata</taxon>
    </lineage>
</organism>